<dbReference type="InterPro" id="IPR006439">
    <property type="entry name" value="HAD-SF_hydro_IA"/>
</dbReference>
<keyword evidence="1" id="KW-0378">Hydrolase</keyword>
<dbReference type="Gene3D" id="3.40.50.1000">
    <property type="entry name" value="HAD superfamily/HAD-like"/>
    <property type="match status" value="1"/>
</dbReference>
<dbReference type="InterPro" id="IPR050155">
    <property type="entry name" value="HAD-like_hydrolase_sf"/>
</dbReference>
<dbReference type="PRINTS" id="PR00413">
    <property type="entry name" value="HADHALOGNASE"/>
</dbReference>
<dbReference type="PANTHER" id="PTHR43434:SF16">
    <property type="entry name" value="BLL8046 PROTEIN"/>
    <property type="match status" value="1"/>
</dbReference>
<dbReference type="GO" id="GO:0008967">
    <property type="term" value="F:phosphoglycolate phosphatase activity"/>
    <property type="evidence" value="ECO:0007669"/>
    <property type="project" value="TreeGrafter"/>
</dbReference>
<comment type="caution">
    <text evidence="1">The sequence shown here is derived from an EMBL/GenBank/DDBJ whole genome shotgun (WGS) entry which is preliminary data.</text>
</comment>
<dbReference type="InterPro" id="IPR036412">
    <property type="entry name" value="HAD-like_sf"/>
</dbReference>
<dbReference type="SFLD" id="SFLDG01135">
    <property type="entry name" value="C1.5.6:_HAD__Beta-PGM__Phospha"/>
    <property type="match status" value="1"/>
</dbReference>
<dbReference type="PANTHER" id="PTHR43434">
    <property type="entry name" value="PHOSPHOGLYCOLATE PHOSPHATASE"/>
    <property type="match status" value="1"/>
</dbReference>
<dbReference type="InterPro" id="IPR023214">
    <property type="entry name" value="HAD_sf"/>
</dbReference>
<name>A0A4Q7YCP7_9ACTN</name>
<reference evidence="1 2" key="1">
    <citation type="submission" date="2019-02" db="EMBL/GenBank/DDBJ databases">
        <title>Sequencing the genomes of 1000 actinobacteria strains.</title>
        <authorList>
            <person name="Klenk H.-P."/>
        </authorList>
    </citation>
    <scope>NUCLEOTIDE SEQUENCE [LARGE SCALE GENOMIC DNA]</scope>
    <source>
        <strain evidence="1 2">DSM 44509</strain>
    </source>
</reference>
<dbReference type="GO" id="GO:0006281">
    <property type="term" value="P:DNA repair"/>
    <property type="evidence" value="ECO:0007669"/>
    <property type="project" value="TreeGrafter"/>
</dbReference>
<dbReference type="SFLD" id="SFLDS00003">
    <property type="entry name" value="Haloacid_Dehalogenase"/>
    <property type="match status" value="1"/>
</dbReference>
<dbReference type="NCBIfam" id="TIGR01549">
    <property type="entry name" value="HAD-SF-IA-v1"/>
    <property type="match status" value="1"/>
</dbReference>
<sequence length="224" mass="24138">MRMSEPRIAVLDVDGTLVDTNYQHALAWYRALRSLGETFPVWRIHRLIGMGGDRLPAALGGEDVEARIGDRARERWTEEFDEVIDEVAPLPGAVDLVQALRERGHRVVLASSGKGKHVDHALDLLGVRDLAEAWTTSDDVESSKPAPDLLQVALKKLGEPVDAPSVVIGDSVYDVEAAKNAGMPALVVRSGGFGDDELREAGALDVFDTPGDLAAALDRLDLTA</sequence>
<dbReference type="SUPFAM" id="SSF56784">
    <property type="entry name" value="HAD-like"/>
    <property type="match status" value="1"/>
</dbReference>
<dbReference type="AlphaFoldDB" id="A0A4Q7YCP7"/>
<evidence type="ECO:0000313" key="2">
    <source>
        <dbReference type="Proteomes" id="UP000292507"/>
    </source>
</evidence>
<dbReference type="GO" id="GO:0005829">
    <property type="term" value="C:cytosol"/>
    <property type="evidence" value="ECO:0007669"/>
    <property type="project" value="TreeGrafter"/>
</dbReference>
<evidence type="ECO:0000313" key="1">
    <source>
        <dbReference type="EMBL" id="RZU34061.1"/>
    </source>
</evidence>
<organism evidence="1 2">
    <name type="scientific">Blastococcus saxobsidens</name>
    <dbReference type="NCBI Taxonomy" id="138336"/>
    <lineage>
        <taxon>Bacteria</taxon>
        <taxon>Bacillati</taxon>
        <taxon>Actinomycetota</taxon>
        <taxon>Actinomycetes</taxon>
        <taxon>Geodermatophilales</taxon>
        <taxon>Geodermatophilaceae</taxon>
        <taxon>Blastococcus</taxon>
    </lineage>
</organism>
<dbReference type="NCBIfam" id="TIGR01509">
    <property type="entry name" value="HAD-SF-IA-v3"/>
    <property type="match status" value="1"/>
</dbReference>
<accession>A0A4Q7YCP7</accession>
<dbReference type="Gene3D" id="1.10.150.240">
    <property type="entry name" value="Putative phosphatase, domain 2"/>
    <property type="match status" value="1"/>
</dbReference>
<dbReference type="Pfam" id="PF00702">
    <property type="entry name" value="Hydrolase"/>
    <property type="match status" value="1"/>
</dbReference>
<dbReference type="InterPro" id="IPR023198">
    <property type="entry name" value="PGP-like_dom2"/>
</dbReference>
<dbReference type="EMBL" id="SHKV01000001">
    <property type="protein sequence ID" value="RZU34061.1"/>
    <property type="molecule type" value="Genomic_DNA"/>
</dbReference>
<dbReference type="Proteomes" id="UP000292507">
    <property type="component" value="Unassembled WGS sequence"/>
</dbReference>
<dbReference type="SFLD" id="SFLDG01129">
    <property type="entry name" value="C1.5:_HAD__Beta-PGM__Phosphata"/>
    <property type="match status" value="1"/>
</dbReference>
<keyword evidence="2" id="KW-1185">Reference proteome</keyword>
<gene>
    <name evidence="1" type="ORF">BKA19_3814</name>
</gene>
<proteinExistence type="predicted"/>
<protein>
    <submittedName>
        <fullName evidence="1">HAD superfamily hydrolase (TIGR01509 family)/HAD superfamily hydrolase (TIGR01549 family)</fullName>
    </submittedName>
</protein>